<organism evidence="1 2">
    <name type="scientific">Sphagnurus paluster</name>
    <dbReference type="NCBI Taxonomy" id="117069"/>
    <lineage>
        <taxon>Eukaryota</taxon>
        <taxon>Fungi</taxon>
        <taxon>Dikarya</taxon>
        <taxon>Basidiomycota</taxon>
        <taxon>Agaricomycotina</taxon>
        <taxon>Agaricomycetes</taxon>
        <taxon>Agaricomycetidae</taxon>
        <taxon>Agaricales</taxon>
        <taxon>Tricholomatineae</taxon>
        <taxon>Lyophyllaceae</taxon>
        <taxon>Sphagnurus</taxon>
    </lineage>
</organism>
<comment type="caution">
    <text evidence="1">The sequence shown here is derived from an EMBL/GenBank/DDBJ whole genome shotgun (WGS) entry which is preliminary data.</text>
</comment>
<accession>A0A9P7K3H4</accession>
<name>A0A9P7K3H4_9AGAR</name>
<dbReference type="Proteomes" id="UP000717328">
    <property type="component" value="Unassembled WGS sequence"/>
</dbReference>
<proteinExistence type="predicted"/>
<protein>
    <submittedName>
        <fullName evidence="1">Uncharacterized protein</fullName>
    </submittedName>
</protein>
<evidence type="ECO:0000313" key="1">
    <source>
        <dbReference type="EMBL" id="KAG5635383.1"/>
    </source>
</evidence>
<dbReference type="OrthoDB" id="2745898at2759"/>
<dbReference type="AlphaFoldDB" id="A0A9P7K3H4"/>
<sequence>MPDPSYVYQEPAGAGVDVYILGNFISFSYPRDGNRPPVVMLEKIKRLSVKACVLTLNLSNLPPESPIHTISAIHQMPPAPALLVEIVEHIVDLLSEDRASLLSCALVSHVFTAQSQKHLFNRVTLDFTDPRYGPTRAVQFVTNLSPRLARYIEHLSIFNYMEKYTRMDRKEHLQDTLLRLLLPKISKLQSFTLHGSDADSATGDLSPHTASLLITMLASAEVSEFNLSVVKSFPVTLLARYCPRIRRISCFPDQYYDPRLQGALNLAHLPVPTEVGFVERVVLWDTGASLPVKSMLYDATMLPGACLSFAHLREIEVRGCKESTLRLAEKLFTESAASASIKSLTCDFGAATRGACFDILLGSTYDLNFFRLPSSLSTLHVEIPDTKRAHFFSWLSAALFDSAEGSSPCPLEELVLLIHEEKEISPNDLPVTEVWDALPAQCATLDRALCMPAYTPYLRRVEIFIQTGSKYFCHSYDMKYPPMKPDITKSYLSLTVEGMYARLPGLCARKVVSVRRLITQKGELGLDVAVRALREGVEGPVYADVNGQFTDWRE</sequence>
<evidence type="ECO:0000313" key="2">
    <source>
        <dbReference type="Proteomes" id="UP000717328"/>
    </source>
</evidence>
<reference evidence="1" key="2">
    <citation type="submission" date="2021-10" db="EMBL/GenBank/DDBJ databases">
        <title>Phylogenomics reveals ancestral predisposition of the termite-cultivated fungus Termitomyces towards a domesticated lifestyle.</title>
        <authorList>
            <person name="Auxier B."/>
            <person name="Grum-Grzhimaylo A."/>
            <person name="Cardenas M.E."/>
            <person name="Lodge J.D."/>
            <person name="Laessoe T."/>
            <person name="Pedersen O."/>
            <person name="Smith M.E."/>
            <person name="Kuyper T.W."/>
            <person name="Franco-Molano E.A."/>
            <person name="Baroni T.J."/>
            <person name="Aanen D.K."/>
        </authorList>
    </citation>
    <scope>NUCLEOTIDE SEQUENCE</scope>
    <source>
        <strain evidence="1">D49</strain>
    </source>
</reference>
<gene>
    <name evidence="1" type="ORF">H0H81_011459</name>
</gene>
<keyword evidence="2" id="KW-1185">Reference proteome</keyword>
<reference evidence="1" key="1">
    <citation type="submission" date="2021-02" db="EMBL/GenBank/DDBJ databases">
        <authorList>
            <person name="Nieuwenhuis M."/>
            <person name="Van De Peppel L.J.J."/>
        </authorList>
    </citation>
    <scope>NUCLEOTIDE SEQUENCE</scope>
    <source>
        <strain evidence="1">D49</strain>
    </source>
</reference>
<dbReference type="EMBL" id="JABCKI010006105">
    <property type="protein sequence ID" value="KAG5635383.1"/>
    <property type="molecule type" value="Genomic_DNA"/>
</dbReference>